<accession>A0A1I0VEC0</accession>
<protein>
    <submittedName>
        <fullName evidence="1">Uncharacterized protein</fullName>
    </submittedName>
</protein>
<dbReference type="EMBL" id="FOJW01000001">
    <property type="protein sequence ID" value="SFA74387.1"/>
    <property type="molecule type" value="Genomic_DNA"/>
</dbReference>
<dbReference type="Proteomes" id="UP000198642">
    <property type="component" value="Unassembled WGS sequence"/>
</dbReference>
<organism evidence="1 2">
    <name type="scientific">Lentibacillus halodurans</name>
    <dbReference type="NCBI Taxonomy" id="237679"/>
    <lineage>
        <taxon>Bacteria</taxon>
        <taxon>Bacillati</taxon>
        <taxon>Bacillota</taxon>
        <taxon>Bacilli</taxon>
        <taxon>Bacillales</taxon>
        <taxon>Bacillaceae</taxon>
        <taxon>Lentibacillus</taxon>
    </lineage>
</organism>
<dbReference type="STRING" id="237679.SAMN04488072_101349"/>
<name>A0A1I0VEC0_9BACI</name>
<keyword evidence="2" id="KW-1185">Reference proteome</keyword>
<reference evidence="1 2" key="1">
    <citation type="submission" date="2016-10" db="EMBL/GenBank/DDBJ databases">
        <authorList>
            <person name="de Groot N.N."/>
        </authorList>
    </citation>
    <scope>NUCLEOTIDE SEQUENCE [LARGE SCALE GENOMIC DNA]</scope>
    <source>
        <strain evidence="1 2">CGMCC 1.3702</strain>
    </source>
</reference>
<dbReference type="OrthoDB" id="2971001at2"/>
<dbReference type="AlphaFoldDB" id="A0A1I0VEC0"/>
<proteinExistence type="predicted"/>
<evidence type="ECO:0000313" key="2">
    <source>
        <dbReference type="Proteomes" id="UP000198642"/>
    </source>
</evidence>
<dbReference type="RefSeq" id="WP_090232645.1">
    <property type="nucleotide sequence ID" value="NZ_FOJW01000001.1"/>
</dbReference>
<gene>
    <name evidence="1" type="ORF">SAMN04488072_101349</name>
</gene>
<sequence>MIKVTTLGQKVDGNQKREFTNALSDMADQLRLMEQKITMITDNRIQDHYETQQQKLHHITYTVNKLHRKQQIKIKKLVPSRFTYNHSKKRLS</sequence>
<evidence type="ECO:0000313" key="1">
    <source>
        <dbReference type="EMBL" id="SFA74387.1"/>
    </source>
</evidence>